<sequence>MTHHSEKQAAFIMGFAGLGAMLTAAGTAKIAAHLQTADAFIGSICGSSVDVSGSMFADAVHCWGCPAAALGVALIVATTIAARQRPVGTLVLQPVR</sequence>
<accession>A0AA43ZJ08</accession>
<dbReference type="EMBL" id="JAANCM010000008">
    <property type="protein sequence ID" value="NHT77281.1"/>
    <property type="molecule type" value="Genomic_DNA"/>
</dbReference>
<evidence type="ECO:0000313" key="1">
    <source>
        <dbReference type="EMBL" id="NHT77281.1"/>
    </source>
</evidence>
<proteinExistence type="predicted"/>
<dbReference type="RefSeq" id="WP_110801351.1">
    <property type="nucleotide sequence ID" value="NZ_JAANCM010000008.1"/>
</dbReference>
<dbReference type="Proteomes" id="UP001155840">
    <property type="component" value="Unassembled WGS sequence"/>
</dbReference>
<dbReference type="AlphaFoldDB" id="A0AA43ZJ08"/>
<name>A0AA43ZJ08_9HYPH</name>
<gene>
    <name evidence="1" type="ORF">G8E10_16325</name>
</gene>
<reference evidence="1" key="1">
    <citation type="submission" date="2020-03" db="EMBL/GenBank/DDBJ databases">
        <title>Ferranicluibacter endophyticum gen. nov., sp. nov., a new genus isolated from Rubus ulmifolius Schott. stem.</title>
        <authorList>
            <person name="Roca-Couso R."/>
            <person name="Flores-Felix J.D."/>
            <person name="Igual J.M."/>
            <person name="Rivas R."/>
        </authorList>
    </citation>
    <scope>NUCLEOTIDE SEQUENCE</scope>
    <source>
        <strain evidence="1">CRRU44</strain>
    </source>
</reference>
<protein>
    <submittedName>
        <fullName evidence="1">Uncharacterized protein</fullName>
    </submittedName>
</protein>
<organism evidence="1 2">
    <name type="scientific">Ferranicluibacter rubi</name>
    <dbReference type="NCBI Taxonomy" id="2715133"/>
    <lineage>
        <taxon>Bacteria</taxon>
        <taxon>Pseudomonadati</taxon>
        <taxon>Pseudomonadota</taxon>
        <taxon>Alphaproteobacteria</taxon>
        <taxon>Hyphomicrobiales</taxon>
        <taxon>Rhizobiaceae</taxon>
        <taxon>Ferranicluibacter</taxon>
    </lineage>
</organism>
<comment type="caution">
    <text evidence="1">The sequence shown here is derived from an EMBL/GenBank/DDBJ whole genome shotgun (WGS) entry which is preliminary data.</text>
</comment>
<keyword evidence="2" id="KW-1185">Reference proteome</keyword>
<evidence type="ECO:0000313" key="2">
    <source>
        <dbReference type="Proteomes" id="UP001155840"/>
    </source>
</evidence>